<gene>
    <name evidence="1" type="ORF">APZ42_008049</name>
</gene>
<comment type="caution">
    <text evidence="1">The sequence shown here is derived from an EMBL/GenBank/DDBJ whole genome shotgun (WGS) entry which is preliminary data.</text>
</comment>
<accession>A0A164EWH5</accession>
<feature type="non-terminal residue" evidence="1">
    <location>
        <position position="1"/>
    </location>
</feature>
<dbReference type="OrthoDB" id="413520at2759"/>
<name>A0A164EWH5_9CRUS</name>
<evidence type="ECO:0000313" key="1">
    <source>
        <dbReference type="EMBL" id="KZR97207.1"/>
    </source>
</evidence>
<keyword evidence="2" id="KW-1185">Reference proteome</keyword>
<dbReference type="Proteomes" id="UP000076858">
    <property type="component" value="Unassembled WGS sequence"/>
</dbReference>
<dbReference type="GO" id="GO:0008168">
    <property type="term" value="F:methyltransferase activity"/>
    <property type="evidence" value="ECO:0007669"/>
    <property type="project" value="UniProtKB-KW"/>
</dbReference>
<sequence>FEWDVLESNLFWQDNCGQWLQCCSFNYPHFSLNVRFLINQFSIDELTGFNNTGNVCK</sequence>
<keyword evidence="1" id="KW-0808">Transferase</keyword>
<dbReference type="EMBL" id="LRGB01022283">
    <property type="protein sequence ID" value="KZR97207.1"/>
    <property type="molecule type" value="Genomic_DNA"/>
</dbReference>
<organism evidence="1 2">
    <name type="scientific">Daphnia magna</name>
    <dbReference type="NCBI Taxonomy" id="35525"/>
    <lineage>
        <taxon>Eukaryota</taxon>
        <taxon>Metazoa</taxon>
        <taxon>Ecdysozoa</taxon>
        <taxon>Arthropoda</taxon>
        <taxon>Crustacea</taxon>
        <taxon>Branchiopoda</taxon>
        <taxon>Diplostraca</taxon>
        <taxon>Cladocera</taxon>
        <taxon>Anomopoda</taxon>
        <taxon>Daphniidae</taxon>
        <taxon>Daphnia</taxon>
    </lineage>
</organism>
<evidence type="ECO:0000313" key="2">
    <source>
        <dbReference type="Proteomes" id="UP000076858"/>
    </source>
</evidence>
<protein>
    <submittedName>
        <fullName evidence="1">Calmodulin-lysine N-methyltransferase</fullName>
    </submittedName>
</protein>
<dbReference type="AlphaFoldDB" id="A0A164EWH5"/>
<proteinExistence type="predicted"/>
<keyword evidence="1" id="KW-0489">Methyltransferase</keyword>
<dbReference type="GO" id="GO:0032259">
    <property type="term" value="P:methylation"/>
    <property type="evidence" value="ECO:0007669"/>
    <property type="project" value="UniProtKB-KW"/>
</dbReference>
<reference evidence="1 2" key="1">
    <citation type="submission" date="2016-03" db="EMBL/GenBank/DDBJ databases">
        <title>EvidentialGene: Evidence-directed Construction of Genes on Genomes.</title>
        <authorList>
            <person name="Gilbert D.G."/>
            <person name="Choi J.-H."/>
            <person name="Mockaitis K."/>
            <person name="Colbourne J."/>
            <person name="Pfrender M."/>
        </authorList>
    </citation>
    <scope>NUCLEOTIDE SEQUENCE [LARGE SCALE GENOMIC DNA]</scope>
    <source>
        <strain evidence="1 2">Xinb3</strain>
        <tissue evidence="1">Complete organism</tissue>
    </source>
</reference>